<dbReference type="Gene3D" id="3.20.20.100">
    <property type="entry name" value="NADP-dependent oxidoreductase domain"/>
    <property type="match status" value="1"/>
</dbReference>
<evidence type="ECO:0000313" key="2">
    <source>
        <dbReference type="EMBL" id="MFD1066577.1"/>
    </source>
</evidence>
<evidence type="ECO:0000313" key="3">
    <source>
        <dbReference type="Proteomes" id="UP001597041"/>
    </source>
</evidence>
<dbReference type="SUPFAM" id="SSF51430">
    <property type="entry name" value="NAD(P)-linked oxidoreductase"/>
    <property type="match status" value="1"/>
</dbReference>
<dbReference type="EMBL" id="JBHTKK010000012">
    <property type="protein sequence ID" value="MFD1066577.1"/>
    <property type="molecule type" value="Genomic_DNA"/>
</dbReference>
<dbReference type="Pfam" id="PF00248">
    <property type="entry name" value="Aldo_ket_red"/>
    <property type="match status" value="1"/>
</dbReference>
<dbReference type="InterPro" id="IPR036812">
    <property type="entry name" value="NAD(P)_OxRdtase_dom_sf"/>
</dbReference>
<accession>A0ABW3NFX0</accession>
<dbReference type="PANTHER" id="PTHR43638:SF3">
    <property type="entry name" value="ALDEHYDE REDUCTASE"/>
    <property type="match status" value="1"/>
</dbReference>
<dbReference type="InterPro" id="IPR023210">
    <property type="entry name" value="NADP_OxRdtase_dom"/>
</dbReference>
<dbReference type="PANTHER" id="PTHR43638">
    <property type="entry name" value="OXIDOREDUCTASE, ALDO/KETO REDUCTASE FAMILY PROTEIN"/>
    <property type="match status" value="1"/>
</dbReference>
<dbReference type="InterPro" id="IPR020471">
    <property type="entry name" value="AKR"/>
</dbReference>
<sequence>MKKVKIAGREVFPIGLGTLNMGDKPNKADQEIKAIQAGLDNGVQVIDTAEMYGSGNSERLVGKAIKPYLQKREGLFLISKVLPSNASEKQLPISLDDSLKRLNVDYLDLYLLHWHVNIPLQETVEALEKAKNQGKIKAWGVSNLDTDDIEKIVSFPEGANCAANQVRYNLADRGIEYDLVPFMSKQDMPVIAYAPVDRHDSSGTRLTEQSVLKEIAEKHQADIFQILLAWCIRNRETIAIPQSSNPDHVLNNVKAAEIPLTQQDLEYIDAVSPKPASKQPLALW</sequence>
<dbReference type="PIRSF" id="PIRSF000097">
    <property type="entry name" value="AKR"/>
    <property type="match status" value="1"/>
</dbReference>
<feature type="domain" description="NADP-dependent oxidoreductase" evidence="1">
    <location>
        <begin position="13"/>
        <end position="271"/>
    </location>
</feature>
<gene>
    <name evidence="2" type="ORF">ACFQ19_11135</name>
</gene>
<reference evidence="3" key="1">
    <citation type="journal article" date="2019" name="Int. J. Syst. Evol. Microbiol.">
        <title>The Global Catalogue of Microorganisms (GCM) 10K type strain sequencing project: providing services to taxonomists for standard genome sequencing and annotation.</title>
        <authorList>
            <consortium name="The Broad Institute Genomics Platform"/>
            <consortium name="The Broad Institute Genome Sequencing Center for Infectious Disease"/>
            <person name="Wu L."/>
            <person name="Ma J."/>
        </authorList>
    </citation>
    <scope>NUCLEOTIDE SEQUENCE [LARGE SCALE GENOMIC DNA]</scope>
    <source>
        <strain evidence="3">CCUG 56608</strain>
    </source>
</reference>
<dbReference type="PRINTS" id="PR00069">
    <property type="entry name" value="ALDKETRDTASE"/>
</dbReference>
<name>A0ABW3NFX0_9BACI</name>
<keyword evidence="3" id="KW-1185">Reference proteome</keyword>
<evidence type="ECO:0000259" key="1">
    <source>
        <dbReference type="Pfam" id="PF00248"/>
    </source>
</evidence>
<protein>
    <submittedName>
        <fullName evidence="2">Aldo/keto reductase</fullName>
    </submittedName>
</protein>
<dbReference type="Proteomes" id="UP001597041">
    <property type="component" value="Unassembled WGS sequence"/>
</dbReference>
<comment type="caution">
    <text evidence="2">The sequence shown here is derived from an EMBL/GenBank/DDBJ whole genome shotgun (WGS) entry which is preliminary data.</text>
</comment>
<proteinExistence type="predicted"/>
<dbReference type="RefSeq" id="WP_379592154.1">
    <property type="nucleotide sequence ID" value="NZ_JBHTKK010000012.1"/>
</dbReference>
<organism evidence="2 3">
    <name type="scientific">Oceanobacillus locisalsi</name>
    <dbReference type="NCBI Taxonomy" id="546107"/>
    <lineage>
        <taxon>Bacteria</taxon>
        <taxon>Bacillati</taxon>
        <taxon>Bacillota</taxon>
        <taxon>Bacilli</taxon>
        <taxon>Bacillales</taxon>
        <taxon>Bacillaceae</taxon>
        <taxon>Oceanobacillus</taxon>
    </lineage>
</organism>